<evidence type="ECO:0000256" key="7">
    <source>
        <dbReference type="ARBA" id="ARBA00023224"/>
    </source>
</evidence>
<dbReference type="PANTHER" id="PTHR32089">
    <property type="entry name" value="METHYL-ACCEPTING CHEMOTAXIS PROTEIN MCPB"/>
    <property type="match status" value="1"/>
</dbReference>
<evidence type="ECO:0000256" key="1">
    <source>
        <dbReference type="ARBA" id="ARBA00004651"/>
    </source>
</evidence>
<dbReference type="GO" id="GO:0007165">
    <property type="term" value="P:signal transduction"/>
    <property type="evidence" value="ECO:0007669"/>
    <property type="project" value="UniProtKB-KW"/>
</dbReference>
<evidence type="ECO:0000313" key="13">
    <source>
        <dbReference type="EMBL" id="MDR6235503.1"/>
    </source>
</evidence>
<dbReference type="Proteomes" id="UP001268036">
    <property type="component" value="Unassembled WGS sequence"/>
</dbReference>
<dbReference type="Pfam" id="PF00672">
    <property type="entry name" value="HAMP"/>
    <property type="match status" value="1"/>
</dbReference>
<dbReference type="Gene3D" id="1.10.287.950">
    <property type="entry name" value="Methyl-accepting chemotaxis protein"/>
    <property type="match status" value="1"/>
</dbReference>
<gene>
    <name evidence="13" type="ORF">QE440_003244</name>
</gene>
<dbReference type="CDD" id="cd18773">
    <property type="entry name" value="PDC1_HK_sensor"/>
    <property type="match status" value="1"/>
</dbReference>
<evidence type="ECO:0000256" key="5">
    <source>
        <dbReference type="ARBA" id="ARBA00022989"/>
    </source>
</evidence>
<evidence type="ECO:0000256" key="3">
    <source>
        <dbReference type="ARBA" id="ARBA00022481"/>
    </source>
</evidence>
<feature type="transmembrane region" description="Helical" evidence="10">
    <location>
        <begin position="12"/>
        <end position="32"/>
    </location>
</feature>
<organism evidence="13 14">
    <name type="scientific">Pseudomonas oryzihabitans</name>
    <dbReference type="NCBI Taxonomy" id="47885"/>
    <lineage>
        <taxon>Bacteria</taxon>
        <taxon>Pseudomonadati</taxon>
        <taxon>Pseudomonadota</taxon>
        <taxon>Gammaproteobacteria</taxon>
        <taxon>Pseudomonadales</taxon>
        <taxon>Pseudomonadaceae</taxon>
        <taxon>Pseudomonas</taxon>
    </lineage>
</organism>
<keyword evidence="4 10" id="KW-0812">Transmembrane</keyword>
<dbReference type="Pfam" id="PF00015">
    <property type="entry name" value="MCPsignal"/>
    <property type="match status" value="1"/>
</dbReference>
<dbReference type="AlphaFoldDB" id="A0AAJ2BJN9"/>
<comment type="caution">
    <text evidence="13">The sequence shown here is derived from an EMBL/GenBank/DDBJ whole genome shotgun (WGS) entry which is preliminary data.</text>
</comment>
<evidence type="ECO:0000259" key="11">
    <source>
        <dbReference type="PROSITE" id="PS50111"/>
    </source>
</evidence>
<evidence type="ECO:0000256" key="9">
    <source>
        <dbReference type="PROSITE-ProRule" id="PRU00284"/>
    </source>
</evidence>
<evidence type="ECO:0000313" key="14">
    <source>
        <dbReference type="Proteomes" id="UP001268036"/>
    </source>
</evidence>
<dbReference type="PROSITE" id="PS50885">
    <property type="entry name" value="HAMP"/>
    <property type="match status" value="1"/>
</dbReference>
<dbReference type="EMBL" id="JAVJAF010000001">
    <property type="protein sequence ID" value="MDR6235503.1"/>
    <property type="molecule type" value="Genomic_DNA"/>
</dbReference>
<dbReference type="PANTHER" id="PTHR32089:SF117">
    <property type="entry name" value="METHYL ACCEPTING SENSORY TRANSDUCER WITH CACHE_1 SMALL MOLECULE BINDING DOMAIN"/>
    <property type="match status" value="1"/>
</dbReference>
<dbReference type="Gene3D" id="3.30.450.20">
    <property type="entry name" value="PAS domain"/>
    <property type="match status" value="2"/>
</dbReference>
<proteinExistence type="inferred from homology"/>
<feature type="domain" description="Methyl-accepting transducer" evidence="11">
    <location>
        <begin position="357"/>
        <end position="593"/>
    </location>
</feature>
<dbReference type="CDD" id="cd06225">
    <property type="entry name" value="HAMP"/>
    <property type="match status" value="1"/>
</dbReference>
<keyword evidence="6 10" id="KW-0472">Membrane</keyword>
<dbReference type="FunFam" id="1.10.287.950:FF:000001">
    <property type="entry name" value="Methyl-accepting chemotaxis sensory transducer"/>
    <property type="match status" value="1"/>
</dbReference>
<accession>A0AAJ2BJN9</accession>
<dbReference type="InterPro" id="IPR003660">
    <property type="entry name" value="HAMP_dom"/>
</dbReference>
<comment type="subcellular location">
    <subcellularLocation>
        <location evidence="1">Cell membrane</location>
        <topology evidence="1">Multi-pass membrane protein</topology>
    </subcellularLocation>
</comment>
<dbReference type="SMART" id="SM00304">
    <property type="entry name" value="HAMP"/>
    <property type="match status" value="1"/>
</dbReference>
<dbReference type="PROSITE" id="PS50111">
    <property type="entry name" value="CHEMOTAXIS_TRANSDUC_2"/>
    <property type="match status" value="1"/>
</dbReference>
<dbReference type="InterPro" id="IPR004089">
    <property type="entry name" value="MCPsignal_dom"/>
</dbReference>
<comment type="similarity">
    <text evidence="8">Belongs to the methyl-accepting chemotaxis (MCP) protein family.</text>
</comment>
<keyword evidence="5 10" id="KW-1133">Transmembrane helix</keyword>
<name>A0AAJ2BJN9_9PSED</name>
<dbReference type="GO" id="GO:0005886">
    <property type="term" value="C:plasma membrane"/>
    <property type="evidence" value="ECO:0007669"/>
    <property type="project" value="UniProtKB-SubCell"/>
</dbReference>
<keyword evidence="3" id="KW-0488">Methylation</keyword>
<sequence length="629" mass="66790">MPTALSLKQKLSLSATAAVLVVGVGLTTINFFNTRAALEASTVEQLKTVSFVFNGGVQQWLDGKAAALRALAAETPEANLPASLNQVRLSGSFDNVFYARGDGSQVNANGVQLPPDNNDPRKWLWYQQALQNPGQVFFSIPTVAAATKQNVLSLGWALQAGGKPVAVLGADVSIRDILEQLKRVQLPGAGSAVLINGQSIVLGHEDAALLAKPITELYPLLTADTLKRLAQAPGESYVETAAGQRLYAAPMNHNGETLIMIVDEGVLMAPLQRQLWISIAILAVVLGVSLLLINLLCSYLLRPLGVVSAGLQVIANGQGDLTRRIAVQSNDEVGGLAGHFNQFVASLHGLIGGVRQHAEDVDAESQNVLQRSAAATQELGRLQQEITLVATAVTEMSSATQEIARNAEQTAAAIRQSSNSTTQGLNLVQTSKLSINSLAQEVDDATRVIGELDHHSQSIAKVLDSIQSIAEQTNLLALNAAIEAARAGEHGRGFAVVADEVRTLSQRTQASTREINETIGTLQQMTRQAVQRMDSSMAIAERSVADVERASSALEEIAQSAGVISEMSLQIATAAEEQTSVTEEITRNVITIKGLGDTLASGAEDSERQSRSLQHHAADLSRDVARFIL</sequence>
<dbReference type="SUPFAM" id="SSF58104">
    <property type="entry name" value="Methyl-accepting chemotaxis protein (MCP) signaling domain"/>
    <property type="match status" value="1"/>
</dbReference>
<feature type="domain" description="HAMP" evidence="12">
    <location>
        <begin position="298"/>
        <end position="352"/>
    </location>
</feature>
<keyword evidence="2" id="KW-1003">Cell membrane</keyword>
<evidence type="ECO:0000256" key="6">
    <source>
        <dbReference type="ARBA" id="ARBA00023136"/>
    </source>
</evidence>
<reference evidence="13" key="1">
    <citation type="submission" date="2023-08" db="EMBL/GenBank/DDBJ databases">
        <title>Functional and genomic diversity of the sorghum phyllosphere microbiome.</title>
        <authorList>
            <person name="Shade A."/>
        </authorList>
    </citation>
    <scope>NUCLEOTIDE SEQUENCE</scope>
    <source>
        <strain evidence="13">SORGH_AS_0201</strain>
    </source>
</reference>
<protein>
    <submittedName>
        <fullName evidence="13">Methyl-accepting chemotaxis protein</fullName>
    </submittedName>
</protein>
<evidence type="ECO:0000256" key="2">
    <source>
        <dbReference type="ARBA" id="ARBA00022475"/>
    </source>
</evidence>
<dbReference type="CDD" id="cd11386">
    <property type="entry name" value="MCP_signal"/>
    <property type="match status" value="1"/>
</dbReference>
<feature type="transmembrane region" description="Helical" evidence="10">
    <location>
        <begin position="275"/>
        <end position="301"/>
    </location>
</feature>
<evidence type="ECO:0000259" key="12">
    <source>
        <dbReference type="PROSITE" id="PS50885"/>
    </source>
</evidence>
<evidence type="ECO:0000256" key="10">
    <source>
        <dbReference type="SAM" id="Phobius"/>
    </source>
</evidence>
<evidence type="ECO:0000256" key="4">
    <source>
        <dbReference type="ARBA" id="ARBA00022692"/>
    </source>
</evidence>
<evidence type="ECO:0000256" key="8">
    <source>
        <dbReference type="ARBA" id="ARBA00029447"/>
    </source>
</evidence>
<keyword evidence="7 9" id="KW-0807">Transducer</keyword>
<dbReference type="SMART" id="SM00283">
    <property type="entry name" value="MA"/>
    <property type="match status" value="1"/>
</dbReference>
<dbReference type="GO" id="GO:0006935">
    <property type="term" value="P:chemotaxis"/>
    <property type="evidence" value="ECO:0007669"/>
    <property type="project" value="UniProtKB-ARBA"/>
</dbReference>